<dbReference type="PANTHER" id="PTHR31419">
    <property type="entry name" value="PROTEIN PIN-LIKES 2"/>
    <property type="match status" value="1"/>
</dbReference>
<dbReference type="AlphaFoldDB" id="A0AA36HR00"/>
<feature type="transmembrane region" description="Helical" evidence="5">
    <location>
        <begin position="12"/>
        <end position="30"/>
    </location>
</feature>
<evidence type="ECO:0000256" key="5">
    <source>
        <dbReference type="SAM" id="Phobius"/>
    </source>
</evidence>
<dbReference type="GO" id="GO:0055085">
    <property type="term" value="P:transmembrane transport"/>
    <property type="evidence" value="ECO:0007669"/>
    <property type="project" value="InterPro"/>
</dbReference>
<feature type="transmembrane region" description="Helical" evidence="5">
    <location>
        <begin position="72"/>
        <end position="93"/>
    </location>
</feature>
<evidence type="ECO:0000256" key="4">
    <source>
        <dbReference type="ARBA" id="ARBA00023136"/>
    </source>
</evidence>
<feature type="transmembrane region" description="Helical" evidence="5">
    <location>
        <begin position="143"/>
        <end position="161"/>
    </location>
</feature>
<dbReference type="InterPro" id="IPR004776">
    <property type="entry name" value="Mem_transp_PIN-like"/>
</dbReference>
<proteinExistence type="predicted"/>
<dbReference type="GO" id="GO:0016020">
    <property type="term" value="C:membrane"/>
    <property type="evidence" value="ECO:0007669"/>
    <property type="project" value="UniProtKB-SubCell"/>
</dbReference>
<protein>
    <submittedName>
        <fullName evidence="6">Uncharacterized protein</fullName>
    </submittedName>
</protein>
<evidence type="ECO:0000313" key="7">
    <source>
        <dbReference type="Proteomes" id="UP001178507"/>
    </source>
</evidence>
<gene>
    <name evidence="6" type="ORF">EVOR1521_LOCUS2884</name>
</gene>
<keyword evidence="4 5" id="KW-0472">Membrane</keyword>
<feature type="transmembrane region" description="Helical" evidence="5">
    <location>
        <begin position="314"/>
        <end position="337"/>
    </location>
</feature>
<dbReference type="Pfam" id="PF03547">
    <property type="entry name" value="Mem_trans"/>
    <property type="match status" value="1"/>
</dbReference>
<dbReference type="PANTHER" id="PTHR31419:SF1">
    <property type="entry name" value="PROTEIN PIN-LIKES 6"/>
    <property type="match status" value="1"/>
</dbReference>
<feature type="transmembrane region" description="Helical" evidence="5">
    <location>
        <begin position="238"/>
        <end position="258"/>
    </location>
</feature>
<feature type="transmembrane region" description="Helical" evidence="5">
    <location>
        <begin position="379"/>
        <end position="403"/>
    </location>
</feature>
<dbReference type="InterPro" id="IPR039305">
    <property type="entry name" value="PILS2/6"/>
</dbReference>
<evidence type="ECO:0000256" key="2">
    <source>
        <dbReference type="ARBA" id="ARBA00022692"/>
    </source>
</evidence>
<evidence type="ECO:0000256" key="3">
    <source>
        <dbReference type="ARBA" id="ARBA00022989"/>
    </source>
</evidence>
<accession>A0AA36HR00</accession>
<comment type="caution">
    <text evidence="6">The sequence shown here is derived from an EMBL/GenBank/DDBJ whole genome shotgun (WGS) entry which is preliminary data.</text>
</comment>
<dbReference type="EMBL" id="CAUJNA010000164">
    <property type="protein sequence ID" value="CAJ1372909.1"/>
    <property type="molecule type" value="Genomic_DNA"/>
</dbReference>
<evidence type="ECO:0000256" key="1">
    <source>
        <dbReference type="ARBA" id="ARBA00004141"/>
    </source>
</evidence>
<feature type="transmembrane region" description="Helical" evidence="5">
    <location>
        <begin position="201"/>
        <end position="218"/>
    </location>
</feature>
<keyword evidence="7" id="KW-1185">Reference proteome</keyword>
<dbReference type="Proteomes" id="UP001178507">
    <property type="component" value="Unassembled WGS sequence"/>
</dbReference>
<evidence type="ECO:0000313" key="6">
    <source>
        <dbReference type="EMBL" id="CAJ1372909.1"/>
    </source>
</evidence>
<name>A0AA36HR00_9DINO</name>
<feature type="transmembrane region" description="Helical" evidence="5">
    <location>
        <begin position="343"/>
        <end position="367"/>
    </location>
</feature>
<comment type="subcellular location">
    <subcellularLocation>
        <location evidence="1">Membrane</location>
        <topology evidence="1">Multi-pass membrane protein</topology>
    </subcellularLocation>
</comment>
<feature type="transmembrane region" description="Helical" evidence="5">
    <location>
        <begin position="105"/>
        <end position="123"/>
    </location>
</feature>
<keyword evidence="3 5" id="KW-1133">Transmembrane helix</keyword>
<organism evidence="6 7">
    <name type="scientific">Effrenium voratum</name>
    <dbReference type="NCBI Taxonomy" id="2562239"/>
    <lineage>
        <taxon>Eukaryota</taxon>
        <taxon>Sar</taxon>
        <taxon>Alveolata</taxon>
        <taxon>Dinophyceae</taxon>
        <taxon>Suessiales</taxon>
        <taxon>Symbiodiniaceae</taxon>
        <taxon>Effrenium</taxon>
    </lineage>
</organism>
<sequence>MAGLFAEALLVSVYANVEVLLICCAGIYAVHRGVVPPEGLKILSRLIVEILFPFLAFSNFRAYSWELLGEWYLAGVGCFLTMVLGALLGKLGTLLLRLEPPYSKIFILSTTFGNVGALPYVLLPNIVSNWKHVSDVPETLYEGYGIISLCALVWNLVLFGLGRPYALSGLAEKESASEAPSAHSDRPCFSRVLQKLRGVDCVVWASLLAILVGCIAPLRDLLSDQAGGALRFVGSFSYQMGSAGVRISTLVLGGSLYLGGTTQLEKRRVEKVLREEQSENWTPQTARLECQAELGETNCCSLSPMVRLAVGATFIKLVLMPAISIPLIVLAVKAGAIGRDQPMLFMVLMIQTGVPSAQTTLALVVSAGLQKVAGEMRSIVYIPMYVASVVTVAIVIVISVTLFDTFDAPGKAGPDAFQNATL</sequence>
<reference evidence="6" key="1">
    <citation type="submission" date="2023-08" db="EMBL/GenBank/DDBJ databases">
        <authorList>
            <person name="Chen Y."/>
            <person name="Shah S."/>
            <person name="Dougan E. K."/>
            <person name="Thang M."/>
            <person name="Chan C."/>
        </authorList>
    </citation>
    <scope>NUCLEOTIDE SEQUENCE</scope>
</reference>
<keyword evidence="2 5" id="KW-0812">Transmembrane</keyword>